<name>A0A3L8DL35_OOCBI</name>
<dbReference type="AlphaFoldDB" id="A0A3L8DL35"/>
<gene>
    <name evidence="1" type="ORF">DMN91_005527</name>
</gene>
<organism evidence="1 2">
    <name type="scientific">Ooceraea biroi</name>
    <name type="common">Clonal raider ant</name>
    <name type="synonym">Cerapachys biroi</name>
    <dbReference type="NCBI Taxonomy" id="2015173"/>
    <lineage>
        <taxon>Eukaryota</taxon>
        <taxon>Metazoa</taxon>
        <taxon>Ecdysozoa</taxon>
        <taxon>Arthropoda</taxon>
        <taxon>Hexapoda</taxon>
        <taxon>Insecta</taxon>
        <taxon>Pterygota</taxon>
        <taxon>Neoptera</taxon>
        <taxon>Endopterygota</taxon>
        <taxon>Hymenoptera</taxon>
        <taxon>Apocrita</taxon>
        <taxon>Aculeata</taxon>
        <taxon>Formicoidea</taxon>
        <taxon>Formicidae</taxon>
        <taxon>Dorylinae</taxon>
        <taxon>Ooceraea</taxon>
    </lineage>
</organism>
<protein>
    <submittedName>
        <fullName evidence="1">Uncharacterized protein</fullName>
    </submittedName>
</protein>
<proteinExistence type="predicted"/>
<dbReference type="Proteomes" id="UP000279307">
    <property type="component" value="Chromosome 6"/>
</dbReference>
<reference evidence="1 2" key="1">
    <citation type="journal article" date="2018" name="Genome Res.">
        <title>The genomic architecture and molecular evolution of ant odorant receptors.</title>
        <authorList>
            <person name="McKenzie S.K."/>
            <person name="Kronauer D.J.C."/>
        </authorList>
    </citation>
    <scope>NUCLEOTIDE SEQUENCE [LARGE SCALE GENOMIC DNA]</scope>
    <source>
        <strain evidence="1">Clonal line C1</strain>
    </source>
</reference>
<accession>A0A3L8DL35</accession>
<dbReference type="EMBL" id="QOIP01000006">
    <property type="protein sequence ID" value="RLU21154.1"/>
    <property type="molecule type" value="Genomic_DNA"/>
</dbReference>
<sequence length="145" mass="16128">MSFLQGWDHSQVTELPSVRSPVRSSYVGDEAREGGCAERNLCRAGSAAGIARSYQCPPSFAAWRPPSIRRPAHASVSNRASRFRRGRHACRRNPRAPYTAVQAAVDSTKELEPPLSTLYFPHLRESQWIVALSILSLPLLLYNLP</sequence>
<comment type="caution">
    <text evidence="1">The sequence shown here is derived from an EMBL/GenBank/DDBJ whole genome shotgun (WGS) entry which is preliminary data.</text>
</comment>
<evidence type="ECO:0000313" key="1">
    <source>
        <dbReference type="EMBL" id="RLU21154.1"/>
    </source>
</evidence>
<evidence type="ECO:0000313" key="2">
    <source>
        <dbReference type="Proteomes" id="UP000279307"/>
    </source>
</evidence>